<evidence type="ECO:0000256" key="1">
    <source>
        <dbReference type="SAM" id="Phobius"/>
    </source>
</evidence>
<feature type="transmembrane region" description="Helical" evidence="1">
    <location>
        <begin position="12"/>
        <end position="36"/>
    </location>
</feature>
<proteinExistence type="predicted"/>
<reference evidence="2 3" key="1">
    <citation type="submission" date="2016-03" db="EMBL/GenBank/DDBJ databases">
        <authorList>
            <person name="Ploux O."/>
        </authorList>
    </citation>
    <scope>NUCLEOTIDE SEQUENCE [LARGE SCALE GENOMIC DNA]</scope>
    <source>
        <strain evidence="2 3">BER2</strain>
    </source>
</reference>
<dbReference type="PANTHER" id="PTHR34219:SF3">
    <property type="entry name" value="BLL7967 PROTEIN"/>
    <property type="match status" value="1"/>
</dbReference>
<evidence type="ECO:0000313" key="2">
    <source>
        <dbReference type="EMBL" id="KYG61070.1"/>
    </source>
</evidence>
<organism evidence="2 3">
    <name type="scientific">Bdellovibrio bacteriovorus</name>
    <dbReference type="NCBI Taxonomy" id="959"/>
    <lineage>
        <taxon>Bacteria</taxon>
        <taxon>Pseudomonadati</taxon>
        <taxon>Bdellovibrionota</taxon>
        <taxon>Bdellovibrionia</taxon>
        <taxon>Bdellovibrionales</taxon>
        <taxon>Pseudobdellovibrionaceae</taxon>
        <taxon>Bdellovibrio</taxon>
    </lineage>
</organism>
<dbReference type="InterPro" id="IPR005625">
    <property type="entry name" value="PepSY-ass_TM"/>
</dbReference>
<protein>
    <recommendedName>
        <fullName evidence="4">PepSY domain-containing protein</fullName>
    </recommendedName>
</protein>
<feature type="transmembrane region" description="Helical" evidence="1">
    <location>
        <begin position="187"/>
        <end position="211"/>
    </location>
</feature>
<keyword evidence="1" id="KW-0472">Membrane</keyword>
<dbReference type="Pfam" id="PF03929">
    <property type="entry name" value="PepSY_TM"/>
    <property type="match status" value="1"/>
</dbReference>
<dbReference type="RefSeq" id="WP_063244448.1">
    <property type="nucleotide sequence ID" value="NZ_LUKF01000017.1"/>
</dbReference>
<sequence length="436" mass="48849">MKSRFFKLFYKIHIYAGFFVAIHLFVFITTGAVLLFKDEIEGGESHAEHHEAIQLPALDAHLQKILARYPTDRPLAFNIEESDPDVAQIRMGLNGSKMFRESRRVYFNIHTGEEVAAPQKTSSLMDFILRLHRELLMGSNGKIYVGFVGLLYAFVLISGFFIYGNFAKKTQFGEVRQNTSRMFNSDLHRFLGMSIFAWGLMIALTGLLLGVSSTLIKVFQYSELQKLTAQYPEAPEPPYASLDLVLAEAQKALPGTSFDYLAFPNSQFSPPGHFLVLMHGNTAWTERLVELVVVDAVTGKLTEVRSLPWYLKAAMLSEPLHFGNYGGLFLKIVWLILSVISLFLPISGLYIWWDRRSKKGAASTATAAKSSLTIGKGRLFKRPYLMPTIIALTSVTAVVGSFLTTGLVNTLLALFLALPAYFVLRLVVRWLRKGSV</sequence>
<feature type="transmembrane region" description="Helical" evidence="1">
    <location>
        <begin position="332"/>
        <end position="353"/>
    </location>
</feature>
<dbReference type="AlphaFoldDB" id="A0A150WDV1"/>
<keyword evidence="1" id="KW-1133">Transmembrane helix</keyword>
<dbReference type="Proteomes" id="UP000075391">
    <property type="component" value="Unassembled WGS sequence"/>
</dbReference>
<accession>A0A150WDV1</accession>
<gene>
    <name evidence="2" type="ORF">AZI85_08920</name>
</gene>
<dbReference type="EMBL" id="LUKF01000017">
    <property type="protein sequence ID" value="KYG61070.1"/>
    <property type="molecule type" value="Genomic_DNA"/>
</dbReference>
<comment type="caution">
    <text evidence="2">The sequence shown here is derived from an EMBL/GenBank/DDBJ whole genome shotgun (WGS) entry which is preliminary data.</text>
</comment>
<name>A0A150WDV1_BDEBC</name>
<keyword evidence="1" id="KW-0812">Transmembrane</keyword>
<feature type="transmembrane region" description="Helical" evidence="1">
    <location>
        <begin position="410"/>
        <end position="428"/>
    </location>
</feature>
<feature type="transmembrane region" description="Helical" evidence="1">
    <location>
        <begin position="384"/>
        <end position="404"/>
    </location>
</feature>
<evidence type="ECO:0008006" key="4">
    <source>
        <dbReference type="Google" id="ProtNLM"/>
    </source>
</evidence>
<evidence type="ECO:0000313" key="3">
    <source>
        <dbReference type="Proteomes" id="UP000075391"/>
    </source>
</evidence>
<feature type="transmembrane region" description="Helical" evidence="1">
    <location>
        <begin position="143"/>
        <end position="166"/>
    </location>
</feature>
<dbReference type="PANTHER" id="PTHR34219">
    <property type="entry name" value="IRON-REGULATED INNER MEMBRANE PROTEIN-RELATED"/>
    <property type="match status" value="1"/>
</dbReference>
<dbReference type="OrthoDB" id="5288982at2"/>